<dbReference type="GO" id="GO:0003723">
    <property type="term" value="F:RNA binding"/>
    <property type="evidence" value="ECO:0007669"/>
    <property type="project" value="UniProtKB-UniRule"/>
</dbReference>
<dbReference type="OrthoDB" id="7462577at2759"/>
<gene>
    <name evidence="11" type="ORF">AWRI3579_g791</name>
</gene>
<dbReference type="GO" id="GO:0046872">
    <property type="term" value="F:metal ion binding"/>
    <property type="evidence" value="ECO:0007669"/>
    <property type="project" value="UniProtKB-KW"/>
</dbReference>
<evidence type="ECO:0000256" key="3">
    <source>
        <dbReference type="ARBA" id="ARBA00007058"/>
    </source>
</evidence>
<dbReference type="GO" id="GO:0004523">
    <property type="term" value="F:RNA-DNA hybrid ribonuclease activity"/>
    <property type="evidence" value="ECO:0007669"/>
    <property type="project" value="UniProtKB-UniRule"/>
</dbReference>
<dbReference type="FunFam" id="1.10.10.460:FF:000001">
    <property type="entry name" value="Ribonuclease"/>
    <property type="match status" value="1"/>
</dbReference>
<evidence type="ECO:0000256" key="4">
    <source>
        <dbReference type="ARBA" id="ARBA00022722"/>
    </source>
</evidence>
<dbReference type="Pfam" id="PF01351">
    <property type="entry name" value="RNase_HII"/>
    <property type="match status" value="1"/>
</dbReference>
<comment type="cofactor">
    <cofactor evidence="2">
        <name>Mg(2+)</name>
        <dbReference type="ChEBI" id="CHEBI:18420"/>
    </cofactor>
</comment>
<dbReference type="AlphaFoldDB" id="A0A1E5RN26"/>
<evidence type="ECO:0000256" key="2">
    <source>
        <dbReference type="ARBA" id="ARBA00001946"/>
    </source>
</evidence>
<comment type="similarity">
    <text evidence="3">Belongs to the RNase HII family. Eukaryotic subfamily.</text>
</comment>
<name>A0A1E5RN26_9ASCO</name>
<feature type="binding site" evidence="8">
    <location>
        <position position="40"/>
    </location>
    <ligand>
        <name>a divalent metal cation</name>
        <dbReference type="ChEBI" id="CHEBI:60240"/>
    </ligand>
</feature>
<dbReference type="InterPro" id="IPR001352">
    <property type="entry name" value="RNase_HII/HIII"/>
</dbReference>
<organism evidence="11 12">
    <name type="scientific">Hanseniaspora osmophila</name>
    <dbReference type="NCBI Taxonomy" id="56408"/>
    <lineage>
        <taxon>Eukaryota</taxon>
        <taxon>Fungi</taxon>
        <taxon>Dikarya</taxon>
        <taxon>Ascomycota</taxon>
        <taxon>Saccharomycotina</taxon>
        <taxon>Saccharomycetes</taxon>
        <taxon>Saccharomycodales</taxon>
        <taxon>Saccharomycodaceae</taxon>
        <taxon>Hanseniaspora</taxon>
    </lineage>
</organism>
<dbReference type="FunCoup" id="A0A1E5RN26">
    <property type="interactions" value="437"/>
</dbReference>
<dbReference type="STRING" id="56408.A0A1E5RN26"/>
<dbReference type="PANTHER" id="PTHR10954">
    <property type="entry name" value="RIBONUCLEASE H2 SUBUNIT A"/>
    <property type="match status" value="1"/>
</dbReference>
<dbReference type="Proteomes" id="UP000095728">
    <property type="component" value="Unassembled WGS sequence"/>
</dbReference>
<dbReference type="EC" id="3.1.26.4" evidence="9"/>
<comment type="catalytic activity">
    <reaction evidence="1 8 9">
        <text>Endonucleolytic cleavage to 5'-phosphomonoester.</text>
        <dbReference type="EC" id="3.1.26.4"/>
    </reaction>
</comment>
<evidence type="ECO:0000256" key="5">
    <source>
        <dbReference type="ARBA" id="ARBA00022723"/>
    </source>
</evidence>
<dbReference type="InterPro" id="IPR024567">
    <property type="entry name" value="RNase_HII/HIII_dom"/>
</dbReference>
<dbReference type="InParanoid" id="A0A1E5RN26"/>
<dbReference type="InterPro" id="IPR012337">
    <property type="entry name" value="RNaseH-like_sf"/>
</dbReference>
<keyword evidence="7 8" id="KW-0378">Hydrolase</keyword>
<keyword evidence="5 8" id="KW-0479">Metal-binding</keyword>
<dbReference type="SUPFAM" id="SSF53098">
    <property type="entry name" value="Ribonuclease H-like"/>
    <property type="match status" value="1"/>
</dbReference>
<reference evidence="12" key="1">
    <citation type="journal article" date="2016" name="Genome Announc.">
        <title>Genome sequences of three species of Hanseniaspora isolated from spontaneous wine fermentations.</title>
        <authorList>
            <person name="Sternes P.R."/>
            <person name="Lee D."/>
            <person name="Kutyna D.R."/>
            <person name="Borneman A.R."/>
        </authorList>
    </citation>
    <scope>NUCLEOTIDE SEQUENCE [LARGE SCALE GENOMIC DNA]</scope>
    <source>
        <strain evidence="12">AWRI3579</strain>
    </source>
</reference>
<keyword evidence="6 8" id="KW-0255">Endonuclease</keyword>
<feature type="binding site" evidence="8">
    <location>
        <position position="39"/>
    </location>
    <ligand>
        <name>a divalent metal cation</name>
        <dbReference type="ChEBI" id="CHEBI:60240"/>
    </ligand>
</feature>
<accession>A0A1E5RN26</accession>
<dbReference type="FunFam" id="3.30.420.10:FF:000016">
    <property type="entry name" value="Ribonuclease"/>
    <property type="match status" value="1"/>
</dbReference>
<dbReference type="GO" id="GO:0032299">
    <property type="term" value="C:ribonuclease H2 complex"/>
    <property type="evidence" value="ECO:0007669"/>
    <property type="project" value="TreeGrafter"/>
</dbReference>
<evidence type="ECO:0000256" key="6">
    <source>
        <dbReference type="ARBA" id="ARBA00022759"/>
    </source>
</evidence>
<dbReference type="PANTHER" id="PTHR10954:SF7">
    <property type="entry name" value="RIBONUCLEASE H2 SUBUNIT A"/>
    <property type="match status" value="1"/>
</dbReference>
<evidence type="ECO:0000313" key="12">
    <source>
        <dbReference type="Proteomes" id="UP000095728"/>
    </source>
</evidence>
<keyword evidence="12" id="KW-1185">Reference proteome</keyword>
<dbReference type="GO" id="GO:0006298">
    <property type="term" value="P:mismatch repair"/>
    <property type="evidence" value="ECO:0007669"/>
    <property type="project" value="TreeGrafter"/>
</dbReference>
<keyword evidence="4 8" id="KW-0540">Nuclease</keyword>
<dbReference type="EMBL" id="LPNM01000005">
    <property type="protein sequence ID" value="OEJ88290.1"/>
    <property type="molecule type" value="Genomic_DNA"/>
</dbReference>
<sequence>MLPPSVQSALQSTHTTTFVSDLPQEIQNHKDQPVIIGVDEAGRGPCLGALVYGISYCLKSFEQDLKKNYVFDDSKKLTDAVRKSLFSQIWDISNSEVSKLSLELSQNVGYATTAIQATDISSGMLKFPPTENYNLNEQSHDATINLIHALVNKGLNIDHIYIDTVGPPHTYQKKLETIFPRIKFTVAKKADSLFVIVSVASVVAKVTRDLVLEQMISKIYHPQSMAETQDTDHKTEPVNCGSGYPSDPNTVRWLKSNQTPLFGWPKEITRFSWSTCQTLFKNPQTAIIIDWEEDFIVNGTNNNKKAAQLFMLNNKQEKLVTLDNWYF</sequence>
<dbReference type="GO" id="GO:0043137">
    <property type="term" value="P:DNA replication, removal of RNA primer"/>
    <property type="evidence" value="ECO:0007669"/>
    <property type="project" value="TreeGrafter"/>
</dbReference>
<evidence type="ECO:0000259" key="10">
    <source>
        <dbReference type="PROSITE" id="PS51975"/>
    </source>
</evidence>
<proteinExistence type="inferred from homology"/>
<dbReference type="CDD" id="cd07181">
    <property type="entry name" value="RNase_HII_eukaryota_like"/>
    <property type="match status" value="1"/>
</dbReference>
<comment type="cofactor">
    <cofactor evidence="8">
        <name>Mn(2+)</name>
        <dbReference type="ChEBI" id="CHEBI:29035"/>
    </cofactor>
    <cofactor evidence="8">
        <name>Mg(2+)</name>
        <dbReference type="ChEBI" id="CHEBI:18420"/>
    </cofactor>
    <text evidence="8">Manganese or magnesium. Binds 1 divalent metal ion per monomer in the absence of substrate. May bind a second metal ion after substrate binding.</text>
</comment>
<dbReference type="Gene3D" id="3.30.420.10">
    <property type="entry name" value="Ribonuclease H-like superfamily/Ribonuclease H"/>
    <property type="match status" value="1"/>
</dbReference>
<feature type="binding site" evidence="8">
    <location>
        <position position="163"/>
    </location>
    <ligand>
        <name>a divalent metal cation</name>
        <dbReference type="ChEBI" id="CHEBI:60240"/>
    </ligand>
</feature>
<evidence type="ECO:0000256" key="7">
    <source>
        <dbReference type="ARBA" id="ARBA00022801"/>
    </source>
</evidence>
<comment type="function">
    <text evidence="9">Endonuclease that specifically degrades the RNA of RNA-DNA hybrids.</text>
</comment>
<dbReference type="InterPro" id="IPR004649">
    <property type="entry name" value="RNase_H2_suA"/>
</dbReference>
<dbReference type="InterPro" id="IPR036397">
    <property type="entry name" value="RNaseH_sf"/>
</dbReference>
<dbReference type="Gene3D" id="1.10.10.460">
    <property type="entry name" value="Ribonuclease hii. Domain 2"/>
    <property type="match status" value="1"/>
</dbReference>
<evidence type="ECO:0000256" key="8">
    <source>
        <dbReference type="PROSITE-ProRule" id="PRU01319"/>
    </source>
</evidence>
<feature type="domain" description="RNase H type-2" evidence="10">
    <location>
        <begin position="33"/>
        <end position="285"/>
    </location>
</feature>
<dbReference type="NCBIfam" id="TIGR00729">
    <property type="entry name" value="ribonuclease HII"/>
    <property type="match status" value="1"/>
</dbReference>
<dbReference type="InterPro" id="IPR023160">
    <property type="entry name" value="RNase_HII_hlx-loop-hlx_cap_dom"/>
</dbReference>
<protein>
    <recommendedName>
        <fullName evidence="9">Ribonuclease</fullName>
        <ecNumber evidence="9">3.1.26.4</ecNumber>
    </recommendedName>
</protein>
<evidence type="ECO:0000256" key="9">
    <source>
        <dbReference type="RuleBase" id="RU003515"/>
    </source>
</evidence>
<dbReference type="PROSITE" id="PS51975">
    <property type="entry name" value="RNASE_H_2"/>
    <property type="match status" value="1"/>
</dbReference>
<evidence type="ECO:0000313" key="11">
    <source>
        <dbReference type="EMBL" id="OEJ88290.1"/>
    </source>
</evidence>
<comment type="caution">
    <text evidence="11">The sequence shown here is derived from an EMBL/GenBank/DDBJ whole genome shotgun (WGS) entry which is preliminary data.</text>
</comment>
<evidence type="ECO:0000256" key="1">
    <source>
        <dbReference type="ARBA" id="ARBA00000077"/>
    </source>
</evidence>